<accession>A0ABU1J0T6</accession>
<dbReference type="InterPro" id="IPR036890">
    <property type="entry name" value="HATPase_C_sf"/>
</dbReference>
<dbReference type="Pfam" id="PF02518">
    <property type="entry name" value="HATPase_c"/>
    <property type="match status" value="1"/>
</dbReference>
<feature type="transmembrane region" description="Helical" evidence="7">
    <location>
        <begin position="303"/>
        <end position="327"/>
    </location>
</feature>
<dbReference type="PANTHER" id="PTHR34220:SF7">
    <property type="entry name" value="SENSOR HISTIDINE KINASE YPDA"/>
    <property type="match status" value="1"/>
</dbReference>
<dbReference type="EC" id="2.7.13.3" evidence="9"/>
<evidence type="ECO:0000313" key="10">
    <source>
        <dbReference type="Proteomes" id="UP001185028"/>
    </source>
</evidence>
<evidence type="ECO:0000256" key="4">
    <source>
        <dbReference type="ARBA" id="ARBA00022679"/>
    </source>
</evidence>
<dbReference type="SMART" id="SM00304">
    <property type="entry name" value="HAMP"/>
    <property type="match status" value="1"/>
</dbReference>
<evidence type="ECO:0000256" key="7">
    <source>
        <dbReference type="SAM" id="Phobius"/>
    </source>
</evidence>
<dbReference type="SMART" id="SM00387">
    <property type="entry name" value="HATPase_c"/>
    <property type="match status" value="1"/>
</dbReference>
<dbReference type="GO" id="GO:0004673">
    <property type="term" value="F:protein histidine kinase activity"/>
    <property type="evidence" value="ECO:0007669"/>
    <property type="project" value="UniProtKB-EC"/>
</dbReference>
<dbReference type="EMBL" id="JAVDQH010000011">
    <property type="protein sequence ID" value="MDR6245099.1"/>
    <property type="molecule type" value="Genomic_DNA"/>
</dbReference>
<dbReference type="InterPro" id="IPR010559">
    <property type="entry name" value="Sig_transdc_His_kin_internal"/>
</dbReference>
<comment type="subcellular location">
    <subcellularLocation>
        <location evidence="1">Cell membrane</location>
        <topology evidence="1">Multi-pass membrane protein</topology>
    </subcellularLocation>
</comment>
<evidence type="ECO:0000259" key="8">
    <source>
        <dbReference type="PROSITE" id="PS50885"/>
    </source>
</evidence>
<dbReference type="Gene3D" id="6.10.340.10">
    <property type="match status" value="1"/>
</dbReference>
<dbReference type="RefSeq" id="WP_188773503.1">
    <property type="nucleotide sequence ID" value="NZ_BMMB01000001.1"/>
</dbReference>
<evidence type="ECO:0000256" key="2">
    <source>
        <dbReference type="ARBA" id="ARBA00022475"/>
    </source>
</evidence>
<proteinExistence type="predicted"/>
<gene>
    <name evidence="9" type="ORF">JOC58_002997</name>
</gene>
<dbReference type="CDD" id="cd06225">
    <property type="entry name" value="HAMP"/>
    <property type="match status" value="1"/>
</dbReference>
<sequence length="602" mass="68941">MRLIRLMSASLRIKLLVLFTVLTTVPLITVGIISYQKSYESIAEYSKAASMLQADELSRNINNLFDDTERLLELSNNPQVIHFLFSQSETYAEAKEILQTFALYRDTYKYDDVMNISFINLYGKGISERKGVFQSNLNPLRNPHFQTLTEHPDMILRIPPSMASDYDHVDGFTYPQDEVISIIATVQQRITHEVIGFIIIDLNASFIKQFDDHIRIGKTGFFSVIDQSGNPIYKLSEDKQKLEELALANLPAAQQTGSNSFVLYPEGKPWFVVFSSSLTTGWKIVGLAPLQEIVSEADRIRQLIIFSVMLSILFVIIIYFFLTYRLTQPIQLLKHKMRLTAEGYLEAKVQPVGNDEISDLGQSFNIMVEKIKQLLNQSILKQQLLQKAELRTLQAQINPHFLYNTLDSIVWMAEAGKSESVIQLVKALSQFFRLSLNKGRDWVTIRTELAHAQSYLIIQQMRYRDILEYHIDIDEELQEYPILNMTLQPLIENAIYHGIKNKRGKGWITISGYEENDAVIVLTVTDNGAGITPERLELLRHELDHPVQAEDYDSYEGGFGLLNVHQRLRLYFGEEYGVQLSSVASEGTTVSIRIPKHRRAYP</sequence>
<dbReference type="Gene3D" id="3.30.565.10">
    <property type="entry name" value="Histidine kinase-like ATPase, C-terminal domain"/>
    <property type="match status" value="1"/>
</dbReference>
<dbReference type="Gene3D" id="3.30.450.20">
    <property type="entry name" value="PAS domain"/>
    <property type="match status" value="1"/>
</dbReference>
<dbReference type="InterPro" id="IPR050640">
    <property type="entry name" value="Bact_2-comp_sensor_kinase"/>
</dbReference>
<evidence type="ECO:0000313" key="9">
    <source>
        <dbReference type="EMBL" id="MDR6245099.1"/>
    </source>
</evidence>
<keyword evidence="10" id="KW-1185">Reference proteome</keyword>
<dbReference type="Proteomes" id="UP001185028">
    <property type="component" value="Unassembled WGS sequence"/>
</dbReference>
<dbReference type="InterPro" id="IPR003660">
    <property type="entry name" value="HAMP_dom"/>
</dbReference>
<evidence type="ECO:0000256" key="3">
    <source>
        <dbReference type="ARBA" id="ARBA00022553"/>
    </source>
</evidence>
<keyword evidence="6 7" id="KW-0472">Membrane</keyword>
<evidence type="ECO:0000256" key="6">
    <source>
        <dbReference type="ARBA" id="ARBA00023136"/>
    </source>
</evidence>
<dbReference type="PANTHER" id="PTHR34220">
    <property type="entry name" value="SENSOR HISTIDINE KINASE YPDA"/>
    <property type="match status" value="1"/>
</dbReference>
<keyword evidence="5 9" id="KW-0418">Kinase</keyword>
<keyword evidence="4 9" id="KW-0808">Transferase</keyword>
<dbReference type="Pfam" id="PF00672">
    <property type="entry name" value="HAMP"/>
    <property type="match status" value="1"/>
</dbReference>
<organism evidence="9 10">
    <name type="scientific">Paenibacillus hunanensis</name>
    <dbReference type="NCBI Taxonomy" id="539262"/>
    <lineage>
        <taxon>Bacteria</taxon>
        <taxon>Bacillati</taxon>
        <taxon>Bacillota</taxon>
        <taxon>Bacilli</taxon>
        <taxon>Bacillales</taxon>
        <taxon>Paenibacillaceae</taxon>
        <taxon>Paenibacillus</taxon>
    </lineage>
</organism>
<dbReference type="InterPro" id="IPR003594">
    <property type="entry name" value="HATPase_dom"/>
</dbReference>
<dbReference type="PROSITE" id="PS50885">
    <property type="entry name" value="HAMP"/>
    <property type="match status" value="1"/>
</dbReference>
<dbReference type="SUPFAM" id="SSF55874">
    <property type="entry name" value="ATPase domain of HSP90 chaperone/DNA topoisomerase II/histidine kinase"/>
    <property type="match status" value="1"/>
</dbReference>
<keyword evidence="7" id="KW-1133">Transmembrane helix</keyword>
<keyword evidence="3" id="KW-0597">Phosphoprotein</keyword>
<name>A0ABU1J0T6_9BACL</name>
<keyword evidence="7" id="KW-0812">Transmembrane</keyword>
<reference evidence="9 10" key="1">
    <citation type="submission" date="2023-07" db="EMBL/GenBank/DDBJ databases">
        <title>Genomic Encyclopedia of Type Strains, Phase IV (KMG-IV): sequencing the most valuable type-strain genomes for metagenomic binning, comparative biology and taxonomic classification.</title>
        <authorList>
            <person name="Goeker M."/>
        </authorList>
    </citation>
    <scope>NUCLEOTIDE SEQUENCE [LARGE SCALE GENOMIC DNA]</scope>
    <source>
        <strain evidence="9 10">DSM 22170</strain>
    </source>
</reference>
<dbReference type="SUPFAM" id="SSF158472">
    <property type="entry name" value="HAMP domain-like"/>
    <property type="match status" value="1"/>
</dbReference>
<evidence type="ECO:0000256" key="1">
    <source>
        <dbReference type="ARBA" id="ARBA00004651"/>
    </source>
</evidence>
<evidence type="ECO:0000256" key="5">
    <source>
        <dbReference type="ARBA" id="ARBA00022777"/>
    </source>
</evidence>
<keyword evidence="2" id="KW-1003">Cell membrane</keyword>
<comment type="caution">
    <text evidence="9">The sequence shown here is derived from an EMBL/GenBank/DDBJ whole genome shotgun (WGS) entry which is preliminary data.</text>
</comment>
<dbReference type="Pfam" id="PF06580">
    <property type="entry name" value="His_kinase"/>
    <property type="match status" value="1"/>
</dbReference>
<protein>
    <submittedName>
        <fullName evidence="9">Two-component system sensor histidine kinase YesM</fullName>
        <ecNumber evidence="9">2.7.13.3</ecNumber>
    </submittedName>
</protein>
<feature type="domain" description="HAMP" evidence="8">
    <location>
        <begin position="324"/>
        <end position="376"/>
    </location>
</feature>